<comment type="caution">
    <text evidence="7">The sequence shown here is derived from an EMBL/GenBank/DDBJ whole genome shotgun (WGS) entry which is preliminary data.</text>
</comment>
<evidence type="ECO:0000256" key="5">
    <source>
        <dbReference type="ARBA" id="ARBA00023136"/>
    </source>
</evidence>
<evidence type="ECO:0000256" key="4">
    <source>
        <dbReference type="ARBA" id="ARBA00022989"/>
    </source>
</evidence>
<evidence type="ECO:0000313" key="8">
    <source>
        <dbReference type="Proteomes" id="UP000277108"/>
    </source>
</evidence>
<dbReference type="STRING" id="1849491.BVH56_03645"/>
<evidence type="ECO:0000256" key="1">
    <source>
        <dbReference type="ARBA" id="ARBA00004141"/>
    </source>
</evidence>
<keyword evidence="8" id="KW-1185">Reference proteome</keyword>
<evidence type="ECO:0000256" key="6">
    <source>
        <dbReference type="RuleBase" id="RU003943"/>
    </source>
</evidence>
<keyword evidence="5" id="KW-0472">Membrane</keyword>
<dbReference type="GO" id="GO:0043190">
    <property type="term" value="C:ATP-binding cassette (ABC) transporter complex"/>
    <property type="evidence" value="ECO:0007669"/>
    <property type="project" value="InterPro"/>
</dbReference>
<dbReference type="EMBL" id="RKRK01000002">
    <property type="protein sequence ID" value="RPF58115.1"/>
    <property type="molecule type" value="Genomic_DNA"/>
</dbReference>
<evidence type="ECO:0000256" key="2">
    <source>
        <dbReference type="ARBA" id="ARBA00008034"/>
    </source>
</evidence>
<gene>
    <name evidence="7" type="ORF">EDD62_0753</name>
</gene>
<accession>A0A3N5CFT4</accession>
<dbReference type="PANTHER" id="PTHR30477">
    <property type="entry name" value="ABC-TRANSPORTER METAL-BINDING PROTEIN"/>
    <property type="match status" value="1"/>
</dbReference>
<dbReference type="AlphaFoldDB" id="A0A1Q1G131"/>
<dbReference type="CDD" id="cd06550">
    <property type="entry name" value="TM_ABC_iron-siderophores_like"/>
    <property type="match status" value="1"/>
</dbReference>
<dbReference type="InterPro" id="IPR037294">
    <property type="entry name" value="ABC_BtuC-like"/>
</dbReference>
<comment type="similarity">
    <text evidence="2 6">Belongs to the ABC-3 integral membrane protein family.</text>
</comment>
<reference evidence="7 8" key="1">
    <citation type="submission" date="2018-11" db="EMBL/GenBank/DDBJ databases">
        <title>Genomic Encyclopedia of Type Strains, Phase IV (KMG-IV): sequencing the most valuable type-strain genomes for metagenomic binning, comparative biology and taxonomic classification.</title>
        <authorList>
            <person name="Goeker M."/>
        </authorList>
    </citation>
    <scope>NUCLEOTIDE SEQUENCE [LARGE SCALE GENOMIC DNA]</scope>
    <source>
        <strain evidence="7 8">DSM 29158</strain>
    </source>
</reference>
<organism evidence="7 8">
    <name type="scientific">Abyssicoccus albus</name>
    <dbReference type="NCBI Taxonomy" id="1817405"/>
    <lineage>
        <taxon>Bacteria</taxon>
        <taxon>Bacillati</taxon>
        <taxon>Bacillota</taxon>
        <taxon>Bacilli</taxon>
        <taxon>Bacillales</taxon>
        <taxon>Abyssicoccaceae</taxon>
    </lineage>
</organism>
<name>A0A1Q1G131_9BACL</name>
<evidence type="ECO:0000256" key="3">
    <source>
        <dbReference type="ARBA" id="ARBA00022692"/>
    </source>
</evidence>
<sequence>MIEAAFEYSFIRYALISGLIVGFIAPLIGTFIVVRRLSLIADALSHISLGGIAFGMYLTSITSISILTPINMGIVFCVIGALLIEKLRTLYKAFEDLAIPIIMSLGIGLSVVFISLADGFNQDLFGYLFGSISAVTWSDMIFIIIVLLIVIIFITLFFKELFLLSFDHEYSRVVNIPQWIHTLFMLVVAIVIVASMRIVGTLLVSALITIPVAIGLRVTKGFKQLMIVSIIVGEIGVMIGMFTAFYLDISPGGTIVLTLILMLLFTFLWNMIQKRGVTRASRSSN</sequence>
<keyword evidence="6" id="KW-0813">Transport</keyword>
<dbReference type="Proteomes" id="UP000277108">
    <property type="component" value="Unassembled WGS sequence"/>
</dbReference>
<dbReference type="Gene3D" id="1.10.3470.10">
    <property type="entry name" value="ABC transporter involved in vitamin B12 uptake, BtuC"/>
    <property type="match status" value="1"/>
</dbReference>
<accession>A0A1Q1G131</accession>
<dbReference type="OrthoDB" id="9798540at2"/>
<dbReference type="InterPro" id="IPR001626">
    <property type="entry name" value="ABC_TroCD"/>
</dbReference>
<keyword evidence="4" id="KW-1133">Transmembrane helix</keyword>
<keyword evidence="3 6" id="KW-0812">Transmembrane</keyword>
<dbReference type="GO" id="GO:0010043">
    <property type="term" value="P:response to zinc ion"/>
    <property type="evidence" value="ECO:0007669"/>
    <property type="project" value="TreeGrafter"/>
</dbReference>
<proteinExistence type="inferred from homology"/>
<dbReference type="PANTHER" id="PTHR30477:SF22">
    <property type="entry name" value="METAL ABC TRANSPORTER PERMEASE"/>
    <property type="match status" value="1"/>
</dbReference>
<dbReference type="GO" id="GO:0055085">
    <property type="term" value="P:transmembrane transport"/>
    <property type="evidence" value="ECO:0007669"/>
    <property type="project" value="InterPro"/>
</dbReference>
<dbReference type="SUPFAM" id="SSF81345">
    <property type="entry name" value="ABC transporter involved in vitamin B12 uptake, BtuC"/>
    <property type="match status" value="1"/>
</dbReference>
<dbReference type="Pfam" id="PF00950">
    <property type="entry name" value="ABC-3"/>
    <property type="match status" value="1"/>
</dbReference>
<comment type="subcellular location">
    <subcellularLocation>
        <location evidence="6">Cell membrane</location>
        <topology evidence="6">Multi-pass membrane protein</topology>
    </subcellularLocation>
    <subcellularLocation>
        <location evidence="1">Membrane</location>
        <topology evidence="1">Multi-pass membrane protein</topology>
    </subcellularLocation>
</comment>
<evidence type="ECO:0000313" key="7">
    <source>
        <dbReference type="EMBL" id="RPF58115.1"/>
    </source>
</evidence>
<protein>
    <submittedName>
        <fullName evidence="7">Zinc transport system permease protein</fullName>
    </submittedName>
</protein>
<dbReference type="RefSeq" id="WP_077140152.1">
    <property type="nucleotide sequence ID" value="NZ_CBCSGK010000003.1"/>
</dbReference>